<accession>A0A1H2XLU7</accession>
<dbReference type="FunFam" id="3.40.50.300:FF:000398">
    <property type="entry name" value="Type IV pilus assembly ATPase PilB"/>
    <property type="match status" value="1"/>
</dbReference>
<proteinExistence type="inferred from homology"/>
<dbReference type="Gene3D" id="3.30.450.90">
    <property type="match status" value="1"/>
</dbReference>
<dbReference type="Pfam" id="PF00437">
    <property type="entry name" value="T2SSE"/>
    <property type="match status" value="1"/>
</dbReference>
<sequence>MFGHSCGTERDVGPFRWKDPLERRVGSGPVSPAVLLAREVVEQALEQGASDIHLEPETDGMVIRCRLDGVLQKLRTVPKNLQDPLVSRFKILSGMDIGEKRLPQDGRFQEAWQDRQVDVRVSSLPTLHGESLVLRLLDQENVALDLSRLGFSHHNRARLDRCLQKPHGLFLVTGPTGSGKSTTLYGALAALDRDHQKIITVEDPVEYQLPGIRQVAVRPKIGLTFSRCLRSILRQDPDCILIGEIRDGETAAMAIQAALTGHRVLSTLHTNTAAGAVNRILDMGVEPYLAASALQGVAGQLLVRRLCSHCKKAYTVQEQDWEWSYLGLQEPRTLYRAQGCPRCRHTGYGGRLPLQEVLLVEGSVRQGILDGWHEEALEKEARKTGFRSLRDDGREKVLAGETSAEELLRVLG</sequence>
<dbReference type="GO" id="GO:0005524">
    <property type="term" value="F:ATP binding"/>
    <property type="evidence" value="ECO:0007669"/>
    <property type="project" value="UniProtKB-KW"/>
</dbReference>
<organism evidence="5 6">
    <name type="scientific">Acidaminococcus fermentans</name>
    <dbReference type="NCBI Taxonomy" id="905"/>
    <lineage>
        <taxon>Bacteria</taxon>
        <taxon>Bacillati</taxon>
        <taxon>Bacillota</taxon>
        <taxon>Negativicutes</taxon>
        <taxon>Acidaminococcales</taxon>
        <taxon>Acidaminococcaceae</taxon>
        <taxon>Acidaminococcus</taxon>
    </lineage>
</organism>
<evidence type="ECO:0000256" key="3">
    <source>
        <dbReference type="ARBA" id="ARBA00022840"/>
    </source>
</evidence>
<dbReference type="GO" id="GO:0016887">
    <property type="term" value="F:ATP hydrolysis activity"/>
    <property type="evidence" value="ECO:0007669"/>
    <property type="project" value="TreeGrafter"/>
</dbReference>
<dbReference type="EMBL" id="FNOP01000009">
    <property type="protein sequence ID" value="SDW93648.1"/>
    <property type="molecule type" value="Genomic_DNA"/>
</dbReference>
<evidence type="ECO:0000313" key="6">
    <source>
        <dbReference type="Proteomes" id="UP000182379"/>
    </source>
</evidence>
<dbReference type="InterPro" id="IPR001482">
    <property type="entry name" value="T2SS/T4SS_dom"/>
</dbReference>
<dbReference type="InterPro" id="IPR027417">
    <property type="entry name" value="P-loop_NTPase"/>
</dbReference>
<dbReference type="PROSITE" id="PS00662">
    <property type="entry name" value="T2SP_E"/>
    <property type="match status" value="1"/>
</dbReference>
<name>A0A1H2XLU7_ACIFE</name>
<evidence type="ECO:0000259" key="4">
    <source>
        <dbReference type="PROSITE" id="PS00662"/>
    </source>
</evidence>
<comment type="caution">
    <text evidence="5">The sequence shown here is derived from an EMBL/GenBank/DDBJ whole genome shotgun (WGS) entry which is preliminary data.</text>
</comment>
<dbReference type="RefSeq" id="WP_074706187.1">
    <property type="nucleotide sequence ID" value="NZ_CAUFNG010000010.1"/>
</dbReference>
<dbReference type="CDD" id="cd01129">
    <property type="entry name" value="PulE-GspE-like"/>
    <property type="match status" value="1"/>
</dbReference>
<evidence type="ECO:0000256" key="2">
    <source>
        <dbReference type="ARBA" id="ARBA00022741"/>
    </source>
</evidence>
<feature type="domain" description="Bacterial type II secretion system protein E" evidence="4">
    <location>
        <begin position="233"/>
        <end position="247"/>
    </location>
</feature>
<dbReference type="AlphaFoldDB" id="A0A1H2XLU7"/>
<comment type="similarity">
    <text evidence="1">Belongs to the GSP E family.</text>
</comment>
<protein>
    <submittedName>
        <fullName evidence="5">General secretion pathway protein E/type IV pilus assembly protein PilB</fullName>
    </submittedName>
</protein>
<dbReference type="GO" id="GO:0005886">
    <property type="term" value="C:plasma membrane"/>
    <property type="evidence" value="ECO:0007669"/>
    <property type="project" value="TreeGrafter"/>
</dbReference>
<gene>
    <name evidence="5" type="ORF">SAMN05216495_10925</name>
</gene>
<dbReference type="PANTHER" id="PTHR30258:SF2">
    <property type="entry name" value="COMG OPERON PROTEIN 1"/>
    <property type="match status" value="1"/>
</dbReference>
<keyword evidence="3" id="KW-0067">ATP-binding</keyword>
<keyword evidence="2" id="KW-0547">Nucleotide-binding</keyword>
<dbReference type="Proteomes" id="UP000182379">
    <property type="component" value="Unassembled WGS sequence"/>
</dbReference>
<dbReference type="SUPFAM" id="SSF52540">
    <property type="entry name" value="P-loop containing nucleoside triphosphate hydrolases"/>
    <property type="match status" value="1"/>
</dbReference>
<dbReference type="Gene3D" id="3.40.50.300">
    <property type="entry name" value="P-loop containing nucleotide triphosphate hydrolases"/>
    <property type="match status" value="1"/>
</dbReference>
<evidence type="ECO:0000313" key="5">
    <source>
        <dbReference type="EMBL" id="SDW93648.1"/>
    </source>
</evidence>
<reference evidence="5 6" key="1">
    <citation type="submission" date="2016-10" db="EMBL/GenBank/DDBJ databases">
        <authorList>
            <person name="Varghese N."/>
            <person name="Submissions S."/>
        </authorList>
    </citation>
    <scope>NUCLEOTIDE SEQUENCE [LARGE SCALE GENOMIC DNA]</scope>
    <source>
        <strain evidence="5 6">WCC6</strain>
    </source>
</reference>
<evidence type="ECO:0000256" key="1">
    <source>
        <dbReference type="ARBA" id="ARBA00006611"/>
    </source>
</evidence>
<dbReference type="PANTHER" id="PTHR30258">
    <property type="entry name" value="TYPE II SECRETION SYSTEM PROTEIN GSPE-RELATED"/>
    <property type="match status" value="1"/>
</dbReference>